<keyword evidence="4" id="KW-1185">Reference proteome</keyword>
<comment type="caution">
    <text evidence="3">The sequence shown here is derived from an EMBL/GenBank/DDBJ whole genome shotgun (WGS) entry which is preliminary data.</text>
</comment>
<dbReference type="PROSITE" id="PS50110">
    <property type="entry name" value="RESPONSE_REGULATORY"/>
    <property type="match status" value="1"/>
</dbReference>
<dbReference type="SUPFAM" id="SSF52172">
    <property type="entry name" value="CheY-like"/>
    <property type="match status" value="1"/>
</dbReference>
<dbReference type="VEuPathDB" id="FungiDB:FUN_017048"/>
<dbReference type="EMBL" id="LLXI01000681">
    <property type="protein sequence ID" value="PKY48881.1"/>
    <property type="molecule type" value="Genomic_DNA"/>
</dbReference>
<reference evidence="3 4" key="1">
    <citation type="submission" date="2015-10" db="EMBL/GenBank/DDBJ databases">
        <title>Genome analyses suggest a sexual origin of heterokaryosis in a supposedly ancient asexual fungus.</title>
        <authorList>
            <person name="Ropars J."/>
            <person name="Sedzielewska K."/>
            <person name="Noel J."/>
            <person name="Charron P."/>
            <person name="Farinelli L."/>
            <person name="Marton T."/>
            <person name="Kruger M."/>
            <person name="Pelin A."/>
            <person name="Brachmann A."/>
            <person name="Corradi N."/>
        </authorList>
    </citation>
    <scope>NUCLEOTIDE SEQUENCE [LARGE SCALE GENOMIC DNA]</scope>
    <source>
        <strain evidence="3 4">A4</strain>
    </source>
</reference>
<feature type="domain" description="Response regulatory" evidence="2">
    <location>
        <begin position="5"/>
        <end position="122"/>
    </location>
</feature>
<evidence type="ECO:0000259" key="2">
    <source>
        <dbReference type="PROSITE" id="PS50110"/>
    </source>
</evidence>
<proteinExistence type="predicted"/>
<evidence type="ECO:0000313" key="3">
    <source>
        <dbReference type="EMBL" id="PKY48881.1"/>
    </source>
</evidence>
<organism evidence="3 4">
    <name type="scientific">Rhizophagus irregularis</name>
    <dbReference type="NCBI Taxonomy" id="588596"/>
    <lineage>
        <taxon>Eukaryota</taxon>
        <taxon>Fungi</taxon>
        <taxon>Fungi incertae sedis</taxon>
        <taxon>Mucoromycota</taxon>
        <taxon>Glomeromycotina</taxon>
        <taxon>Glomeromycetes</taxon>
        <taxon>Glomerales</taxon>
        <taxon>Glomeraceae</taxon>
        <taxon>Rhizophagus</taxon>
    </lineage>
</organism>
<dbReference type="VEuPathDB" id="FungiDB:RhiirA1_476149"/>
<keyword evidence="1" id="KW-0597">Phosphoprotein</keyword>
<dbReference type="InterPro" id="IPR011006">
    <property type="entry name" value="CheY-like_superfamily"/>
</dbReference>
<dbReference type="AlphaFoldDB" id="A0A2I1GQG7"/>
<feature type="modified residue" description="4-aspartylphosphate" evidence="1">
    <location>
        <position position="49"/>
    </location>
</feature>
<dbReference type="VEuPathDB" id="FungiDB:RhiirA1_537875"/>
<dbReference type="VEuPathDB" id="FungiDB:RhiirFUN_022369"/>
<evidence type="ECO:0000256" key="1">
    <source>
        <dbReference type="PROSITE-ProRule" id="PRU00169"/>
    </source>
</evidence>
<dbReference type="VEuPathDB" id="FungiDB:RhiirFUN_022371"/>
<evidence type="ECO:0000313" key="4">
    <source>
        <dbReference type="Proteomes" id="UP000234323"/>
    </source>
</evidence>
<dbReference type="VEuPathDB" id="FungiDB:FUN_017047"/>
<dbReference type="Gene3D" id="3.40.50.2300">
    <property type="match status" value="1"/>
</dbReference>
<name>A0A2I1GQG7_9GLOM</name>
<dbReference type="InterPro" id="IPR001789">
    <property type="entry name" value="Sig_transdc_resp-reg_receiver"/>
</dbReference>
<gene>
    <name evidence="3" type="ORF">RhiirA4_544900</name>
</gene>
<dbReference type="Proteomes" id="UP000234323">
    <property type="component" value="Unassembled WGS sequence"/>
</dbReference>
<protein>
    <recommendedName>
        <fullName evidence="2">Response regulatory domain-containing protein</fullName>
    </recommendedName>
</protein>
<dbReference type="GO" id="GO:0000160">
    <property type="term" value="P:phosphorelay signal transduction system"/>
    <property type="evidence" value="ECO:0007669"/>
    <property type="project" value="InterPro"/>
</dbReference>
<sequence>MVRPKVLVVEDNAVNRTILTTFLKKRGIRFDEAENGAIGVEKFKKALEDDDGEYPNRKGFDIDCKGCKYNISRKLNAGKCLMYIEKNIATMIKGRKVVHDGTETMLKPYMTLENIEIQNELSLEENMKEIREMEAVNMKIDNSIEENSLMWLNYVIKDGVKKVLRDFIINRIKGFVDKEIIPKSIDVDKFNFEGGFKSIKNEKKAYALALIIAIVILSCNINIESRTDLNIIEGLYNYSQTVDEHSLKWNYIHIEGAFRSCFKELSYNSVKIDLMLDYVKDYFIESNGSNITIDWDALFKLINNEETTSRNVTKKMLRKFFCGFCLHMKKLQRIWNKRCAETVEQSNNGG</sequence>
<accession>A0A2I1GQG7</accession>